<proteinExistence type="predicted"/>
<dbReference type="RefSeq" id="WP_265538424.1">
    <property type="nucleotide sequence ID" value="NZ_CP098740.1"/>
</dbReference>
<protein>
    <submittedName>
        <fullName evidence="1">DUF6207 family protein</fullName>
    </submittedName>
</protein>
<organism evidence="1 2">
    <name type="scientific">Streptomyces drozdowiczii</name>
    <dbReference type="NCBI Taxonomy" id="202862"/>
    <lineage>
        <taxon>Bacteria</taxon>
        <taxon>Bacillati</taxon>
        <taxon>Actinomycetota</taxon>
        <taxon>Actinomycetes</taxon>
        <taxon>Kitasatosporales</taxon>
        <taxon>Streptomycetaceae</taxon>
        <taxon>Streptomyces</taxon>
    </lineage>
</organism>
<keyword evidence="2" id="KW-1185">Reference proteome</keyword>
<gene>
    <name evidence="1" type="ORF">NEH16_00495</name>
</gene>
<dbReference type="InterPro" id="IPR045775">
    <property type="entry name" value="DUF6207"/>
</dbReference>
<evidence type="ECO:0000313" key="1">
    <source>
        <dbReference type="EMBL" id="UZK52789.1"/>
    </source>
</evidence>
<name>A0ABY6PLH6_9ACTN</name>
<accession>A0ABY6PLH6</accession>
<dbReference type="EMBL" id="CP098740">
    <property type="protein sequence ID" value="UZK52789.1"/>
    <property type="molecule type" value="Genomic_DNA"/>
</dbReference>
<sequence length="82" mass="8679">MKEISEQHLSEPGLVVLDITAAEKDTLRLVVARLEERWATSGPAPVRRVPGRAGVTGRVYADIRRSGAGGEGRRVTSAGGAL</sequence>
<dbReference type="Proteomes" id="UP001164963">
    <property type="component" value="Chromosome"/>
</dbReference>
<reference evidence="1" key="1">
    <citation type="journal article" date="2022" name="Front. Microbiol.">
        <title>Mirubactin C rescues the lethal effect of cell wall biosynthesis mutations in Bacillus subtilis.</title>
        <authorList>
            <person name="Kepplinger B."/>
            <person name="Wen X."/>
            <person name="Tyler A.R."/>
            <person name="Kim B.Y."/>
            <person name="Brown J."/>
            <person name="Banks P."/>
            <person name="Dashti Y."/>
            <person name="Mackenzie E.S."/>
            <person name="Wills C."/>
            <person name="Kawai Y."/>
            <person name="Waldron K.J."/>
            <person name="Allenby N.E.E."/>
            <person name="Wu L.J."/>
            <person name="Hall M.J."/>
            <person name="Errington J."/>
        </authorList>
    </citation>
    <scope>NUCLEOTIDE SEQUENCE</scope>
    <source>
        <strain evidence="1">MDA8-470</strain>
    </source>
</reference>
<dbReference type="Pfam" id="PF19711">
    <property type="entry name" value="DUF6207"/>
    <property type="match status" value="1"/>
</dbReference>
<evidence type="ECO:0000313" key="2">
    <source>
        <dbReference type="Proteomes" id="UP001164963"/>
    </source>
</evidence>